<organism evidence="7 8">
    <name type="scientific">Marivita hallyeonensis</name>
    <dbReference type="NCBI Taxonomy" id="996342"/>
    <lineage>
        <taxon>Bacteria</taxon>
        <taxon>Pseudomonadati</taxon>
        <taxon>Pseudomonadota</taxon>
        <taxon>Alphaproteobacteria</taxon>
        <taxon>Rhodobacterales</taxon>
        <taxon>Roseobacteraceae</taxon>
        <taxon>Marivita</taxon>
    </lineage>
</organism>
<evidence type="ECO:0000256" key="1">
    <source>
        <dbReference type="ARBA" id="ARBA00004141"/>
    </source>
</evidence>
<keyword evidence="3" id="KW-1133">Transmembrane helix</keyword>
<dbReference type="Pfam" id="PF13675">
    <property type="entry name" value="PilJ"/>
    <property type="match status" value="1"/>
</dbReference>
<keyword evidence="8" id="KW-1185">Reference proteome</keyword>
<protein>
    <submittedName>
        <fullName evidence="7">Type IV pili methyl-accepting chemotaxis transducer N-term</fullName>
    </submittedName>
</protein>
<dbReference type="EMBL" id="FQXC01000001">
    <property type="protein sequence ID" value="SHG67590.1"/>
    <property type="molecule type" value="Genomic_DNA"/>
</dbReference>
<proteinExistence type="predicted"/>
<feature type="domain" description="NarX-like N-terminal" evidence="6">
    <location>
        <begin position="189"/>
        <end position="280"/>
    </location>
</feature>
<dbReference type="RefSeq" id="WP_072775721.1">
    <property type="nucleotide sequence ID" value="NZ_FQXC01000001.1"/>
</dbReference>
<evidence type="ECO:0000256" key="4">
    <source>
        <dbReference type="ARBA" id="ARBA00023136"/>
    </source>
</evidence>
<accession>A0A1M5LRS1</accession>
<evidence type="ECO:0000256" key="5">
    <source>
        <dbReference type="SAM" id="SignalP"/>
    </source>
</evidence>
<keyword evidence="5" id="KW-0732">Signal</keyword>
<evidence type="ECO:0000313" key="7">
    <source>
        <dbReference type="EMBL" id="SHG67590.1"/>
    </source>
</evidence>
<keyword evidence="4" id="KW-0472">Membrane</keyword>
<evidence type="ECO:0000259" key="6">
    <source>
        <dbReference type="Pfam" id="PF13675"/>
    </source>
</evidence>
<reference evidence="7 8" key="1">
    <citation type="submission" date="2016-11" db="EMBL/GenBank/DDBJ databases">
        <authorList>
            <person name="Jaros S."/>
            <person name="Januszkiewicz K."/>
            <person name="Wedrychowicz H."/>
        </authorList>
    </citation>
    <scope>NUCLEOTIDE SEQUENCE [LARGE SCALE GENOMIC DNA]</scope>
    <source>
        <strain evidence="7 8">DSM 29431</strain>
    </source>
</reference>
<feature type="chain" id="PRO_5012093043" evidence="5">
    <location>
        <begin position="23"/>
        <end position="312"/>
    </location>
</feature>
<comment type="subcellular location">
    <subcellularLocation>
        <location evidence="1">Membrane</location>
        <topology evidence="1">Multi-pass membrane protein</topology>
    </subcellularLocation>
</comment>
<dbReference type="InterPro" id="IPR029095">
    <property type="entry name" value="NarX-like_N"/>
</dbReference>
<dbReference type="STRING" id="996342.SAMN05443551_0253"/>
<name>A0A1M5LRS1_9RHOB</name>
<dbReference type="Proteomes" id="UP000184221">
    <property type="component" value="Unassembled WGS sequence"/>
</dbReference>
<evidence type="ECO:0000256" key="2">
    <source>
        <dbReference type="ARBA" id="ARBA00022692"/>
    </source>
</evidence>
<keyword evidence="2" id="KW-0812">Transmembrane</keyword>
<evidence type="ECO:0000256" key="3">
    <source>
        <dbReference type="ARBA" id="ARBA00022989"/>
    </source>
</evidence>
<sequence length="312" mass="34110">MKHHHLLIAAACATGITAPAFAETSAAPLGLDGEAELIDAAATFAEDTGSAERIESAEMLRTYTQEVAAAACFLYNDIDQTLSSKLMTEARAGFDKHIDALLNGNEELGIIGGEERRKTIVQLEDIRTAWGPIATATDTLLSKHDDDAAVSVIKSGNMPLFEMTNKLVSEMEGQYSDPAVLMQSDVLTLEIVGRQATMTQMIAKNACKIFSGNQSEDVRAELKQSMELYEVSLNALINGMPEVGIAPAPTEEIETALNGVLSDWQKMRPTFDTLLETGAMERDTQVEIFQHMASEMYELEDITHKYTIFSKH</sequence>
<dbReference type="OrthoDB" id="952521at2"/>
<dbReference type="AlphaFoldDB" id="A0A1M5LRS1"/>
<gene>
    <name evidence="7" type="ORF">SAMN05443551_0253</name>
</gene>
<evidence type="ECO:0000313" key="8">
    <source>
        <dbReference type="Proteomes" id="UP000184221"/>
    </source>
</evidence>
<feature type="signal peptide" evidence="5">
    <location>
        <begin position="1"/>
        <end position="22"/>
    </location>
</feature>
<dbReference type="GO" id="GO:0016020">
    <property type="term" value="C:membrane"/>
    <property type="evidence" value="ECO:0007669"/>
    <property type="project" value="UniProtKB-SubCell"/>
</dbReference>